<feature type="transmembrane region" description="Helical" evidence="7">
    <location>
        <begin position="360"/>
        <end position="380"/>
    </location>
</feature>
<dbReference type="EMBL" id="CAJMWY010000579">
    <property type="protein sequence ID" value="CAE6439771.1"/>
    <property type="molecule type" value="Genomic_DNA"/>
</dbReference>
<feature type="transmembrane region" description="Helical" evidence="7">
    <location>
        <begin position="12"/>
        <end position="31"/>
    </location>
</feature>
<protein>
    <recommendedName>
        <fullName evidence="10">MFS general substrate transporter</fullName>
    </recommendedName>
</protein>
<dbReference type="GO" id="GO:0022857">
    <property type="term" value="F:transmembrane transporter activity"/>
    <property type="evidence" value="ECO:0007669"/>
    <property type="project" value="InterPro"/>
</dbReference>
<evidence type="ECO:0000256" key="6">
    <source>
        <dbReference type="ARBA" id="ARBA00023136"/>
    </source>
</evidence>
<name>A0A8H2Y5E3_9AGAM</name>
<reference evidence="8" key="1">
    <citation type="submission" date="2021-01" db="EMBL/GenBank/DDBJ databases">
        <authorList>
            <person name="Kaushik A."/>
        </authorList>
    </citation>
    <scope>NUCLEOTIDE SEQUENCE</scope>
    <source>
        <strain evidence="8">AG4-RS23</strain>
    </source>
</reference>
<feature type="transmembrane region" description="Helical" evidence="7">
    <location>
        <begin position="184"/>
        <end position="201"/>
    </location>
</feature>
<evidence type="ECO:0000256" key="2">
    <source>
        <dbReference type="ARBA" id="ARBA00006595"/>
    </source>
</evidence>
<evidence type="ECO:0000313" key="9">
    <source>
        <dbReference type="Proteomes" id="UP000663861"/>
    </source>
</evidence>
<feature type="transmembrane region" description="Helical" evidence="7">
    <location>
        <begin position="431"/>
        <end position="448"/>
    </location>
</feature>
<gene>
    <name evidence="8" type="ORF">RDB_LOCUS38370</name>
</gene>
<feature type="transmembrane region" description="Helical" evidence="7">
    <location>
        <begin position="95"/>
        <end position="115"/>
    </location>
</feature>
<dbReference type="PANTHER" id="PTHR20772">
    <property type="entry name" value="PROTEIN FMP42"/>
    <property type="match status" value="1"/>
</dbReference>
<dbReference type="Proteomes" id="UP000663861">
    <property type="component" value="Unassembled WGS sequence"/>
</dbReference>
<comment type="similarity">
    <text evidence="2">Belongs to the SLC43A transporter (TC 2.A.1.44) family.</text>
</comment>
<evidence type="ECO:0000256" key="7">
    <source>
        <dbReference type="SAM" id="Phobius"/>
    </source>
</evidence>
<dbReference type="PANTHER" id="PTHR20772:SF2">
    <property type="entry name" value="PROTEIN FMP42"/>
    <property type="match status" value="1"/>
</dbReference>
<keyword evidence="5 7" id="KW-1133">Transmembrane helix</keyword>
<comment type="caution">
    <text evidence="8">The sequence shown here is derived from an EMBL/GenBank/DDBJ whole genome shotgun (WGS) entry which is preliminary data.</text>
</comment>
<dbReference type="InterPro" id="IPR052599">
    <property type="entry name" value="SLC43A_AATransporter"/>
</dbReference>
<dbReference type="Gene3D" id="1.20.1250.20">
    <property type="entry name" value="MFS general substrate transporter like domains"/>
    <property type="match status" value="2"/>
</dbReference>
<feature type="transmembrane region" description="Helical" evidence="7">
    <location>
        <begin position="392"/>
        <end position="411"/>
    </location>
</feature>
<keyword evidence="4 7" id="KW-0812">Transmembrane</keyword>
<dbReference type="Pfam" id="PF07690">
    <property type="entry name" value="MFS_1"/>
    <property type="match status" value="1"/>
</dbReference>
<evidence type="ECO:0008006" key="10">
    <source>
        <dbReference type="Google" id="ProtNLM"/>
    </source>
</evidence>
<evidence type="ECO:0000256" key="5">
    <source>
        <dbReference type="ARBA" id="ARBA00022989"/>
    </source>
</evidence>
<evidence type="ECO:0000256" key="3">
    <source>
        <dbReference type="ARBA" id="ARBA00022448"/>
    </source>
</evidence>
<proteinExistence type="inferred from homology"/>
<keyword evidence="3" id="KW-0813">Transport</keyword>
<dbReference type="InterPro" id="IPR036259">
    <property type="entry name" value="MFS_trans_sf"/>
</dbReference>
<dbReference type="InterPro" id="IPR011701">
    <property type="entry name" value="MFS"/>
</dbReference>
<evidence type="ECO:0000256" key="1">
    <source>
        <dbReference type="ARBA" id="ARBA00004141"/>
    </source>
</evidence>
<dbReference type="SUPFAM" id="SSF103473">
    <property type="entry name" value="MFS general substrate transporter"/>
    <property type="match status" value="1"/>
</dbReference>
<keyword evidence="6 7" id="KW-0472">Membrane</keyword>
<evidence type="ECO:0000256" key="4">
    <source>
        <dbReference type="ARBA" id="ARBA00022692"/>
    </source>
</evidence>
<dbReference type="GO" id="GO:0000329">
    <property type="term" value="C:fungal-type vacuole membrane"/>
    <property type="evidence" value="ECO:0007669"/>
    <property type="project" value="TreeGrafter"/>
</dbReference>
<feature type="transmembrane region" description="Helical" evidence="7">
    <location>
        <begin position="121"/>
        <end position="141"/>
    </location>
</feature>
<dbReference type="AlphaFoldDB" id="A0A8H2Y5E3"/>
<feature type="transmembrane region" description="Helical" evidence="7">
    <location>
        <begin position="153"/>
        <end position="172"/>
    </location>
</feature>
<sequence length="466" mass="51207">MTSSKVRLLQVLLVIVINLFSTGIIFGFAALKPVLIRKGVYSWLCSHDEIDSVGSCNQQELRLNNMFVVSVTLTNMASLPAGSILDWIGPTKTSITGATIFGLGCFVFGSGYTNWLVVFDGYYTGFFLLAIGSPLIFLSSFHISNAFPARSGLILSLVMAGFNASSTVFVLFDWLDRKTGGVSIQAWFWCYAIIPVLFIMLQSLAGPPAAYQEQATPQQSQLSASATSTPIYGATSTDELPSREVTPPKDLFIGIMSRRSLLEQLFSRHFGFLLLFFSVYADRINWEIQTISEQSLFYLEDPRAALRMASLFSILLPIGGIIGVPFFGWLLDRRTTFDASFVILVIGIAYGSLGMTHTEVTQFISISLFVILRPLLYVFVGDYCGKAFGYDTFGRVYGLATMLVGLLGLILGPVDGLVKNTLDGNYDVVNSVWLILGFISSSLLCWSIRRRLDHGLRGDALGPVDQ</sequence>
<feature type="transmembrane region" description="Helical" evidence="7">
    <location>
        <begin position="337"/>
        <end position="354"/>
    </location>
</feature>
<organism evidence="8 9">
    <name type="scientific">Rhizoctonia solani</name>
    <dbReference type="NCBI Taxonomy" id="456999"/>
    <lineage>
        <taxon>Eukaryota</taxon>
        <taxon>Fungi</taxon>
        <taxon>Dikarya</taxon>
        <taxon>Basidiomycota</taxon>
        <taxon>Agaricomycotina</taxon>
        <taxon>Agaricomycetes</taxon>
        <taxon>Cantharellales</taxon>
        <taxon>Ceratobasidiaceae</taxon>
        <taxon>Rhizoctonia</taxon>
    </lineage>
</organism>
<comment type="subcellular location">
    <subcellularLocation>
        <location evidence="1">Membrane</location>
        <topology evidence="1">Multi-pass membrane protein</topology>
    </subcellularLocation>
</comment>
<feature type="transmembrane region" description="Helical" evidence="7">
    <location>
        <begin position="304"/>
        <end position="330"/>
    </location>
</feature>
<accession>A0A8H2Y5E3</accession>
<evidence type="ECO:0000313" key="8">
    <source>
        <dbReference type="EMBL" id="CAE6439771.1"/>
    </source>
</evidence>